<reference evidence="10 11" key="1">
    <citation type="submission" date="2020-01" db="EMBL/GenBank/DDBJ databases">
        <title>Herbidospora sp. NEAU-GS84 nov., a novel actinomycete isolated from soil.</title>
        <authorList>
            <person name="Han L."/>
        </authorList>
    </citation>
    <scope>NUCLEOTIDE SEQUENCE [LARGE SCALE GENOMIC DNA]</scope>
    <source>
        <strain evidence="10 11">NEAU-GS84</strain>
    </source>
</reference>
<evidence type="ECO:0000256" key="1">
    <source>
        <dbReference type="ARBA" id="ARBA00000198"/>
    </source>
</evidence>
<dbReference type="UniPathway" id="UPA00077">
    <property type="reaction ID" value="UER00155"/>
</dbReference>
<comment type="caution">
    <text evidence="10">The sequence shown here is derived from an EMBL/GenBank/DDBJ whole genome shotgun (WGS) entry which is preliminary data.</text>
</comment>
<dbReference type="EC" id="2.7.6.3" evidence="3"/>
<evidence type="ECO:0000256" key="5">
    <source>
        <dbReference type="ARBA" id="ARBA00022741"/>
    </source>
</evidence>
<dbReference type="SUPFAM" id="SSF55083">
    <property type="entry name" value="6-hydroxymethyl-7,8-dihydropterin pyrophosphokinase, HPPK"/>
    <property type="match status" value="1"/>
</dbReference>
<dbReference type="Pfam" id="PF01288">
    <property type="entry name" value="HPPK"/>
    <property type="match status" value="1"/>
</dbReference>
<feature type="domain" description="7,8-dihydro-6-hydroxymethylpterin-pyrophosphokinase" evidence="9">
    <location>
        <begin position="87"/>
        <end position="98"/>
    </location>
</feature>
<keyword evidence="5" id="KW-0547">Nucleotide-binding</keyword>
<dbReference type="PROSITE" id="PS00794">
    <property type="entry name" value="HPPK"/>
    <property type="match status" value="1"/>
</dbReference>
<dbReference type="PANTHER" id="PTHR43071">
    <property type="entry name" value="2-AMINO-4-HYDROXY-6-HYDROXYMETHYLDIHYDROPTERIDINE PYROPHOSPHOKINASE"/>
    <property type="match status" value="1"/>
</dbReference>
<evidence type="ECO:0000256" key="3">
    <source>
        <dbReference type="ARBA" id="ARBA00013253"/>
    </source>
</evidence>
<keyword evidence="8" id="KW-0289">Folate biosynthesis</keyword>
<dbReference type="GO" id="GO:0016301">
    <property type="term" value="F:kinase activity"/>
    <property type="evidence" value="ECO:0007669"/>
    <property type="project" value="UniProtKB-KW"/>
</dbReference>
<dbReference type="GO" id="GO:0046656">
    <property type="term" value="P:folic acid biosynthetic process"/>
    <property type="evidence" value="ECO:0007669"/>
    <property type="project" value="UniProtKB-KW"/>
</dbReference>
<dbReference type="InterPro" id="IPR035907">
    <property type="entry name" value="Hppk_sf"/>
</dbReference>
<evidence type="ECO:0000256" key="7">
    <source>
        <dbReference type="ARBA" id="ARBA00022840"/>
    </source>
</evidence>
<name>A0A7C9J3I1_9ACTN</name>
<evidence type="ECO:0000313" key="11">
    <source>
        <dbReference type="Proteomes" id="UP000479526"/>
    </source>
</evidence>
<evidence type="ECO:0000256" key="4">
    <source>
        <dbReference type="ARBA" id="ARBA00022679"/>
    </source>
</evidence>
<dbReference type="NCBIfam" id="TIGR01498">
    <property type="entry name" value="folK"/>
    <property type="match status" value="1"/>
</dbReference>
<dbReference type="GO" id="GO:0005524">
    <property type="term" value="F:ATP binding"/>
    <property type="evidence" value="ECO:0007669"/>
    <property type="project" value="UniProtKB-KW"/>
</dbReference>
<proteinExistence type="predicted"/>
<keyword evidence="7" id="KW-0067">ATP-binding</keyword>
<dbReference type="Gene3D" id="3.30.70.560">
    <property type="entry name" value="7,8-Dihydro-6-hydroxymethylpterin-pyrophosphokinase HPPK"/>
    <property type="match status" value="1"/>
</dbReference>
<organism evidence="10 11">
    <name type="scientific">Herbidospora solisilvae</name>
    <dbReference type="NCBI Taxonomy" id="2696284"/>
    <lineage>
        <taxon>Bacteria</taxon>
        <taxon>Bacillati</taxon>
        <taxon>Actinomycetota</taxon>
        <taxon>Actinomycetes</taxon>
        <taxon>Streptosporangiales</taxon>
        <taxon>Streptosporangiaceae</taxon>
        <taxon>Herbidospora</taxon>
    </lineage>
</organism>
<evidence type="ECO:0000256" key="2">
    <source>
        <dbReference type="ARBA" id="ARBA00005051"/>
    </source>
</evidence>
<dbReference type="RefSeq" id="WP_161480949.1">
    <property type="nucleotide sequence ID" value="NZ_WXEW01000005.1"/>
</dbReference>
<evidence type="ECO:0000256" key="6">
    <source>
        <dbReference type="ARBA" id="ARBA00022777"/>
    </source>
</evidence>
<dbReference type="Proteomes" id="UP000479526">
    <property type="component" value="Unassembled WGS sequence"/>
</dbReference>
<dbReference type="PANTHER" id="PTHR43071:SF1">
    <property type="entry name" value="2-AMINO-4-HYDROXY-6-HYDROXYMETHYLDIHYDROPTERIDINE PYROPHOSPHOKINASE"/>
    <property type="match status" value="1"/>
</dbReference>
<dbReference type="GO" id="GO:0046654">
    <property type="term" value="P:tetrahydrofolate biosynthetic process"/>
    <property type="evidence" value="ECO:0007669"/>
    <property type="project" value="UniProtKB-UniPathway"/>
</dbReference>
<dbReference type="CDD" id="cd00483">
    <property type="entry name" value="HPPK"/>
    <property type="match status" value="1"/>
</dbReference>
<keyword evidence="6 10" id="KW-0418">Kinase</keyword>
<dbReference type="EMBL" id="WXEW01000005">
    <property type="protein sequence ID" value="NAS23702.1"/>
    <property type="molecule type" value="Genomic_DNA"/>
</dbReference>
<evidence type="ECO:0000259" key="9">
    <source>
        <dbReference type="PROSITE" id="PS00794"/>
    </source>
</evidence>
<comment type="catalytic activity">
    <reaction evidence="1">
        <text>6-hydroxymethyl-7,8-dihydropterin + ATP = (7,8-dihydropterin-6-yl)methyl diphosphate + AMP + H(+)</text>
        <dbReference type="Rhea" id="RHEA:11412"/>
        <dbReference type="ChEBI" id="CHEBI:15378"/>
        <dbReference type="ChEBI" id="CHEBI:30616"/>
        <dbReference type="ChEBI" id="CHEBI:44841"/>
        <dbReference type="ChEBI" id="CHEBI:72950"/>
        <dbReference type="ChEBI" id="CHEBI:456215"/>
        <dbReference type="EC" id="2.7.6.3"/>
    </reaction>
</comment>
<evidence type="ECO:0000313" key="10">
    <source>
        <dbReference type="EMBL" id="NAS23702.1"/>
    </source>
</evidence>
<accession>A0A7C9J3I1</accession>
<gene>
    <name evidence="10" type="primary">folK</name>
    <name evidence="10" type="ORF">GT755_18635</name>
</gene>
<sequence length="166" mass="17807">MRVVFSLGSNLGRRMDYLQSGLDALFDAPGMSFVALSPVYETDPVGGPSQGAYLNAVVIAETSLDPRTLLDRALGVEDAFGRVRKERWGPRTLDVDIIMVGNLMSDEAELTLPHPRAHERAFVLVPWAQADASAVLPGRGSVAALLAGLDQSGVRLRADLSLQPPL</sequence>
<protein>
    <recommendedName>
        <fullName evidence="3">2-amino-4-hydroxy-6-hydroxymethyldihydropteridine diphosphokinase</fullName>
        <ecNumber evidence="3">2.7.6.3</ecNumber>
    </recommendedName>
</protein>
<keyword evidence="4 10" id="KW-0808">Transferase</keyword>
<dbReference type="AlphaFoldDB" id="A0A7C9J3I1"/>
<keyword evidence="11" id="KW-1185">Reference proteome</keyword>
<evidence type="ECO:0000256" key="8">
    <source>
        <dbReference type="ARBA" id="ARBA00022909"/>
    </source>
</evidence>
<comment type="pathway">
    <text evidence="2">Cofactor biosynthesis; tetrahydrofolate biosynthesis; 2-amino-4-hydroxy-6-hydroxymethyl-7,8-dihydropteridine diphosphate from 7,8-dihydroneopterin triphosphate: step 4/4.</text>
</comment>
<dbReference type="InterPro" id="IPR000550">
    <property type="entry name" value="Hppk"/>
</dbReference>
<dbReference type="GO" id="GO:0003848">
    <property type="term" value="F:2-amino-4-hydroxy-6-hydroxymethyldihydropteridine diphosphokinase activity"/>
    <property type="evidence" value="ECO:0007669"/>
    <property type="project" value="UniProtKB-EC"/>
</dbReference>